<dbReference type="Pfam" id="PF07727">
    <property type="entry name" value="RVT_2"/>
    <property type="match status" value="1"/>
</dbReference>
<dbReference type="AlphaFoldDB" id="A0AAW2QC25"/>
<dbReference type="SUPFAM" id="SSF56672">
    <property type="entry name" value="DNA/RNA polymerases"/>
    <property type="match status" value="1"/>
</dbReference>
<protein>
    <submittedName>
        <fullName evidence="2">Retrovirus-related Pol polyprotein from transposon RE1</fullName>
    </submittedName>
</protein>
<evidence type="ECO:0000259" key="1">
    <source>
        <dbReference type="Pfam" id="PF07727"/>
    </source>
</evidence>
<name>A0AAW2QC25_9LAMI</name>
<evidence type="ECO:0000313" key="2">
    <source>
        <dbReference type="EMBL" id="KAL0365407.1"/>
    </source>
</evidence>
<reference evidence="2" key="1">
    <citation type="submission" date="2020-06" db="EMBL/GenBank/DDBJ databases">
        <authorList>
            <person name="Li T."/>
            <person name="Hu X."/>
            <person name="Zhang T."/>
            <person name="Song X."/>
            <person name="Zhang H."/>
            <person name="Dai N."/>
            <person name="Sheng W."/>
            <person name="Hou X."/>
            <person name="Wei L."/>
        </authorList>
    </citation>
    <scope>NUCLEOTIDE SEQUENCE</scope>
    <source>
        <strain evidence="2">G01</strain>
        <tissue evidence="2">Leaf</tissue>
    </source>
</reference>
<dbReference type="PANTHER" id="PTHR11439">
    <property type="entry name" value="GAG-POL-RELATED RETROTRANSPOSON"/>
    <property type="match status" value="1"/>
</dbReference>
<feature type="domain" description="Reverse transcriptase Ty1/copia-type" evidence="1">
    <location>
        <begin position="2"/>
        <end position="104"/>
    </location>
</feature>
<gene>
    <name evidence="2" type="ORF">Sangu_0638300</name>
</gene>
<proteinExistence type="predicted"/>
<reference evidence="2" key="2">
    <citation type="journal article" date="2024" name="Plant">
        <title>Genomic evolution and insights into agronomic trait innovations of Sesamum species.</title>
        <authorList>
            <person name="Miao H."/>
            <person name="Wang L."/>
            <person name="Qu L."/>
            <person name="Liu H."/>
            <person name="Sun Y."/>
            <person name="Le M."/>
            <person name="Wang Q."/>
            <person name="Wei S."/>
            <person name="Zheng Y."/>
            <person name="Lin W."/>
            <person name="Duan Y."/>
            <person name="Cao H."/>
            <person name="Xiong S."/>
            <person name="Wang X."/>
            <person name="Wei L."/>
            <person name="Li C."/>
            <person name="Ma Q."/>
            <person name="Ju M."/>
            <person name="Zhao R."/>
            <person name="Li G."/>
            <person name="Mu C."/>
            <person name="Tian Q."/>
            <person name="Mei H."/>
            <person name="Zhang T."/>
            <person name="Gao T."/>
            <person name="Zhang H."/>
        </authorList>
    </citation>
    <scope>NUCLEOTIDE SEQUENCE</scope>
    <source>
        <strain evidence="2">G01</strain>
    </source>
</reference>
<accession>A0AAW2QC25</accession>
<dbReference type="InterPro" id="IPR013103">
    <property type="entry name" value="RVT_2"/>
</dbReference>
<dbReference type="PANTHER" id="PTHR11439:SF483">
    <property type="entry name" value="PEPTIDE SYNTHASE GLIP-LIKE, PUTATIVE (AFU_ORTHOLOGUE AFUA_3G12920)-RELATED"/>
    <property type="match status" value="1"/>
</dbReference>
<dbReference type="CDD" id="cd09272">
    <property type="entry name" value="RNase_HI_RT_Ty1"/>
    <property type="match status" value="1"/>
</dbReference>
<organism evidence="2">
    <name type="scientific">Sesamum angustifolium</name>
    <dbReference type="NCBI Taxonomy" id="2727405"/>
    <lineage>
        <taxon>Eukaryota</taxon>
        <taxon>Viridiplantae</taxon>
        <taxon>Streptophyta</taxon>
        <taxon>Embryophyta</taxon>
        <taxon>Tracheophyta</taxon>
        <taxon>Spermatophyta</taxon>
        <taxon>Magnoliopsida</taxon>
        <taxon>eudicotyledons</taxon>
        <taxon>Gunneridae</taxon>
        <taxon>Pentapetalae</taxon>
        <taxon>asterids</taxon>
        <taxon>lamiids</taxon>
        <taxon>Lamiales</taxon>
        <taxon>Pedaliaceae</taxon>
        <taxon>Sesamum</taxon>
    </lineage>
</organism>
<dbReference type="EMBL" id="JACGWK010000003">
    <property type="protein sequence ID" value="KAL0365407.1"/>
    <property type="molecule type" value="Genomic_DNA"/>
</dbReference>
<dbReference type="InterPro" id="IPR043502">
    <property type="entry name" value="DNA/RNA_pol_sf"/>
</dbReference>
<sequence length="230" mass="26390">MGLKQAPRAWYSRIDKYFMDRGFWRSLSEPTLYIKSQGNDTLIVSLYVDDLIYTGNNEKMIQDFKEDMMKTFEMSDLGLMHFFLGIEINQEKEGIFICQRKYTETLSLLYLTATRPDIMFATSLLSRFMQSPSQVHYAAAKRILRYLRGTKDFGIWYKSTNDAKLVGYTDSDWAGSVDDMKSTSGYTFSLGSGIFSWASKKQATVAQSSAEAEYMQLLQHQIKPFGLEGS</sequence>
<comment type="caution">
    <text evidence="2">The sequence shown here is derived from an EMBL/GenBank/DDBJ whole genome shotgun (WGS) entry which is preliminary data.</text>
</comment>